<reference evidence="1 2" key="2">
    <citation type="journal article" date="2010" name="Nucleic Acids Res.">
        <title>BeetleBase in 2010: revisions to provide comprehensive genomic information for Tribolium castaneum.</title>
        <authorList>
            <person name="Kim H.S."/>
            <person name="Murphy T."/>
            <person name="Xia J."/>
            <person name="Caragea D."/>
            <person name="Park Y."/>
            <person name="Beeman R.W."/>
            <person name="Lorenzen M.D."/>
            <person name="Butcher S."/>
            <person name="Manak J.R."/>
            <person name="Brown S.J."/>
        </authorList>
    </citation>
    <scope>NUCLEOTIDE SEQUENCE [LARGE SCALE GENOMIC DNA]</scope>
    <source>
        <strain evidence="1 2">Georgia GA2</strain>
    </source>
</reference>
<protein>
    <submittedName>
        <fullName evidence="1">Uncharacterized protein</fullName>
    </submittedName>
</protein>
<gene>
    <name evidence="1" type="primary">GLEAN_03341</name>
    <name evidence="1" type="ORF">TcasGA2_TC003341</name>
</gene>
<dbReference type="InParanoid" id="D6WFB9"/>
<name>D6WFB9_TRICA</name>
<proteinExistence type="predicted"/>
<dbReference type="Proteomes" id="UP000007266">
    <property type="component" value="Linkage group 3"/>
</dbReference>
<reference evidence="1 2" key="1">
    <citation type="journal article" date="2008" name="Nature">
        <title>The genome of the model beetle and pest Tribolium castaneum.</title>
        <authorList>
            <consortium name="Tribolium Genome Sequencing Consortium"/>
            <person name="Richards S."/>
            <person name="Gibbs R.A."/>
            <person name="Weinstock G.M."/>
            <person name="Brown S.J."/>
            <person name="Denell R."/>
            <person name="Beeman R.W."/>
            <person name="Gibbs R."/>
            <person name="Beeman R.W."/>
            <person name="Brown S.J."/>
            <person name="Bucher G."/>
            <person name="Friedrich M."/>
            <person name="Grimmelikhuijzen C.J."/>
            <person name="Klingler M."/>
            <person name="Lorenzen M."/>
            <person name="Richards S."/>
            <person name="Roth S."/>
            <person name="Schroder R."/>
            <person name="Tautz D."/>
            <person name="Zdobnov E.M."/>
            <person name="Muzny D."/>
            <person name="Gibbs R.A."/>
            <person name="Weinstock G.M."/>
            <person name="Attaway T."/>
            <person name="Bell S."/>
            <person name="Buhay C.J."/>
            <person name="Chandrabose M.N."/>
            <person name="Chavez D."/>
            <person name="Clerk-Blankenburg K.P."/>
            <person name="Cree A."/>
            <person name="Dao M."/>
            <person name="Davis C."/>
            <person name="Chacko J."/>
            <person name="Dinh H."/>
            <person name="Dugan-Rocha S."/>
            <person name="Fowler G."/>
            <person name="Garner T.T."/>
            <person name="Garnes J."/>
            <person name="Gnirke A."/>
            <person name="Hawes A."/>
            <person name="Hernandez J."/>
            <person name="Hines S."/>
            <person name="Holder M."/>
            <person name="Hume J."/>
            <person name="Jhangiani S.N."/>
            <person name="Joshi V."/>
            <person name="Khan Z.M."/>
            <person name="Jackson L."/>
            <person name="Kovar C."/>
            <person name="Kowis A."/>
            <person name="Lee S."/>
            <person name="Lewis L.R."/>
            <person name="Margolis J."/>
            <person name="Morgan M."/>
            <person name="Nazareth L.V."/>
            <person name="Nguyen N."/>
            <person name="Okwuonu G."/>
            <person name="Parker D."/>
            <person name="Richards S."/>
            <person name="Ruiz S.J."/>
            <person name="Santibanez J."/>
            <person name="Savard J."/>
            <person name="Scherer S.E."/>
            <person name="Schneider B."/>
            <person name="Sodergren E."/>
            <person name="Tautz D."/>
            <person name="Vattahil S."/>
            <person name="Villasana D."/>
            <person name="White C.S."/>
            <person name="Wright R."/>
            <person name="Park Y."/>
            <person name="Beeman R.W."/>
            <person name="Lord J."/>
            <person name="Oppert B."/>
            <person name="Lorenzen M."/>
            <person name="Brown S."/>
            <person name="Wang L."/>
            <person name="Savard J."/>
            <person name="Tautz D."/>
            <person name="Richards S."/>
            <person name="Weinstock G."/>
            <person name="Gibbs R.A."/>
            <person name="Liu Y."/>
            <person name="Worley K."/>
            <person name="Weinstock G."/>
            <person name="Elsik C.G."/>
            <person name="Reese J.T."/>
            <person name="Elhaik E."/>
            <person name="Landan G."/>
            <person name="Graur D."/>
            <person name="Arensburger P."/>
            <person name="Atkinson P."/>
            <person name="Beeman R.W."/>
            <person name="Beidler J."/>
            <person name="Brown S.J."/>
            <person name="Demuth J.P."/>
            <person name="Drury D.W."/>
            <person name="Du Y.Z."/>
            <person name="Fujiwara H."/>
            <person name="Lorenzen M."/>
            <person name="Maselli V."/>
            <person name="Osanai M."/>
            <person name="Park Y."/>
            <person name="Robertson H.M."/>
            <person name="Tu Z."/>
            <person name="Wang J.J."/>
            <person name="Wang S."/>
            <person name="Richards S."/>
            <person name="Song H."/>
            <person name="Zhang L."/>
            <person name="Sodergren E."/>
            <person name="Werner D."/>
            <person name="Stanke M."/>
            <person name="Morgenstern B."/>
            <person name="Solovyev V."/>
            <person name="Kosarev P."/>
            <person name="Brown G."/>
            <person name="Chen H.C."/>
            <person name="Ermolaeva O."/>
            <person name="Hlavina W."/>
            <person name="Kapustin Y."/>
            <person name="Kiryutin B."/>
            <person name="Kitts P."/>
            <person name="Maglott D."/>
            <person name="Pruitt K."/>
            <person name="Sapojnikov V."/>
            <person name="Souvorov A."/>
            <person name="Mackey A.J."/>
            <person name="Waterhouse R.M."/>
            <person name="Wyder S."/>
            <person name="Zdobnov E.M."/>
            <person name="Zdobnov E.M."/>
            <person name="Wyder S."/>
            <person name="Kriventseva E.V."/>
            <person name="Kadowaki T."/>
            <person name="Bork P."/>
            <person name="Aranda M."/>
            <person name="Bao R."/>
            <person name="Beermann A."/>
            <person name="Berns N."/>
            <person name="Bolognesi R."/>
            <person name="Bonneton F."/>
            <person name="Bopp D."/>
            <person name="Brown S.J."/>
            <person name="Bucher G."/>
            <person name="Butts T."/>
            <person name="Chaumot A."/>
            <person name="Denell R.E."/>
            <person name="Ferrier D.E."/>
            <person name="Friedrich M."/>
            <person name="Gordon C.M."/>
            <person name="Jindra M."/>
            <person name="Klingler M."/>
            <person name="Lan Q."/>
            <person name="Lattorff H.M."/>
            <person name="Laudet V."/>
            <person name="von Levetsow C."/>
            <person name="Liu Z."/>
            <person name="Lutz R."/>
            <person name="Lynch J.A."/>
            <person name="da Fonseca R.N."/>
            <person name="Posnien N."/>
            <person name="Reuter R."/>
            <person name="Roth S."/>
            <person name="Savard J."/>
            <person name="Schinko J.B."/>
            <person name="Schmitt C."/>
            <person name="Schoppmeier M."/>
            <person name="Schroder R."/>
            <person name="Shippy T.D."/>
            <person name="Simonnet F."/>
            <person name="Marques-Souza H."/>
            <person name="Tautz D."/>
            <person name="Tomoyasu Y."/>
            <person name="Trauner J."/>
            <person name="Van der Zee M."/>
            <person name="Vervoort M."/>
            <person name="Wittkopp N."/>
            <person name="Wimmer E.A."/>
            <person name="Yang X."/>
            <person name="Jones A.K."/>
            <person name="Sattelle D.B."/>
            <person name="Ebert P.R."/>
            <person name="Nelson D."/>
            <person name="Scott J.G."/>
            <person name="Beeman R.W."/>
            <person name="Muthukrishnan S."/>
            <person name="Kramer K.J."/>
            <person name="Arakane Y."/>
            <person name="Beeman R.W."/>
            <person name="Zhu Q."/>
            <person name="Hogenkamp D."/>
            <person name="Dixit R."/>
            <person name="Oppert B."/>
            <person name="Jiang H."/>
            <person name="Zou Z."/>
            <person name="Marshall J."/>
            <person name="Elpidina E."/>
            <person name="Vinokurov K."/>
            <person name="Oppert C."/>
            <person name="Zou Z."/>
            <person name="Evans J."/>
            <person name="Lu Z."/>
            <person name="Zhao P."/>
            <person name="Sumathipala N."/>
            <person name="Altincicek B."/>
            <person name="Vilcinskas A."/>
            <person name="Williams M."/>
            <person name="Hultmark D."/>
            <person name="Hetru C."/>
            <person name="Jiang H."/>
            <person name="Grimmelikhuijzen C.J."/>
            <person name="Hauser F."/>
            <person name="Cazzamali G."/>
            <person name="Williamson M."/>
            <person name="Park Y."/>
            <person name="Li B."/>
            <person name="Tanaka Y."/>
            <person name="Predel R."/>
            <person name="Neupert S."/>
            <person name="Schachtner J."/>
            <person name="Verleyen P."/>
            <person name="Raible F."/>
            <person name="Bork P."/>
            <person name="Friedrich M."/>
            <person name="Walden K.K."/>
            <person name="Robertson H.M."/>
            <person name="Angeli S."/>
            <person name="Foret S."/>
            <person name="Bucher G."/>
            <person name="Schuetz S."/>
            <person name="Maleszka R."/>
            <person name="Wimmer E.A."/>
            <person name="Beeman R.W."/>
            <person name="Lorenzen M."/>
            <person name="Tomoyasu Y."/>
            <person name="Miller S.C."/>
            <person name="Grossmann D."/>
            <person name="Bucher G."/>
        </authorList>
    </citation>
    <scope>NUCLEOTIDE SEQUENCE [LARGE SCALE GENOMIC DNA]</scope>
    <source>
        <strain evidence="1 2">Georgia GA2</strain>
    </source>
</reference>
<dbReference type="HOGENOM" id="CLU_1898892_0_0_1"/>
<sequence length="134" mass="15512">MATTRTLSSFRTLNYRSSFQFLLFPKVCRSISRAHSPPNETLNCRLNFRKLFGFSVHPIFNTKFNCLSTASLNILSVSLLRRDAFIVVRSIKNVDESHTLTPNLKNYRGCRSRTMLYPVLFSVRFVRSISRVIT</sequence>
<dbReference type="AlphaFoldDB" id="D6WFB9"/>
<accession>D6WFB9</accession>
<evidence type="ECO:0000313" key="2">
    <source>
        <dbReference type="Proteomes" id="UP000007266"/>
    </source>
</evidence>
<organism evidence="1 2">
    <name type="scientific">Tribolium castaneum</name>
    <name type="common">Red flour beetle</name>
    <dbReference type="NCBI Taxonomy" id="7070"/>
    <lineage>
        <taxon>Eukaryota</taxon>
        <taxon>Metazoa</taxon>
        <taxon>Ecdysozoa</taxon>
        <taxon>Arthropoda</taxon>
        <taxon>Hexapoda</taxon>
        <taxon>Insecta</taxon>
        <taxon>Pterygota</taxon>
        <taxon>Neoptera</taxon>
        <taxon>Endopterygota</taxon>
        <taxon>Coleoptera</taxon>
        <taxon>Polyphaga</taxon>
        <taxon>Cucujiformia</taxon>
        <taxon>Tenebrionidae</taxon>
        <taxon>Tenebrionidae incertae sedis</taxon>
        <taxon>Tribolium</taxon>
    </lineage>
</organism>
<dbReference type="EMBL" id="KQ971319">
    <property type="protein sequence ID" value="EFA00481.1"/>
    <property type="molecule type" value="Genomic_DNA"/>
</dbReference>
<evidence type="ECO:0000313" key="1">
    <source>
        <dbReference type="EMBL" id="EFA00481.1"/>
    </source>
</evidence>
<keyword evidence="2" id="KW-1185">Reference proteome</keyword>